<comment type="caution">
    <text evidence="1">The sequence shown here is derived from an EMBL/GenBank/DDBJ whole genome shotgun (WGS) entry which is preliminary data.</text>
</comment>
<proteinExistence type="predicted"/>
<accession>A0A0F9K9A3</accession>
<reference evidence="1" key="1">
    <citation type="journal article" date="2015" name="Nature">
        <title>Complex archaea that bridge the gap between prokaryotes and eukaryotes.</title>
        <authorList>
            <person name="Spang A."/>
            <person name="Saw J.H."/>
            <person name="Jorgensen S.L."/>
            <person name="Zaremba-Niedzwiedzka K."/>
            <person name="Martijn J."/>
            <person name="Lind A.E."/>
            <person name="van Eijk R."/>
            <person name="Schleper C."/>
            <person name="Guy L."/>
            <person name="Ettema T.J."/>
        </authorList>
    </citation>
    <scope>NUCLEOTIDE SEQUENCE</scope>
</reference>
<protein>
    <submittedName>
        <fullName evidence="1">Uncharacterized protein</fullName>
    </submittedName>
</protein>
<name>A0A0F9K9A3_9ZZZZ</name>
<gene>
    <name evidence="1" type="ORF">LCGC14_1358860</name>
</gene>
<dbReference type="AlphaFoldDB" id="A0A0F9K9A3"/>
<dbReference type="EMBL" id="LAZR01008477">
    <property type="protein sequence ID" value="KKM78543.1"/>
    <property type="molecule type" value="Genomic_DNA"/>
</dbReference>
<evidence type="ECO:0000313" key="1">
    <source>
        <dbReference type="EMBL" id="KKM78543.1"/>
    </source>
</evidence>
<sequence length="70" mass="8552">MTKQTMLQKANQSMQEAFRMYEECERCRKLAMNKYNWRNSQANWAFADTYRLLGHWFNHDAQKYYGMAQS</sequence>
<organism evidence="1">
    <name type="scientific">marine sediment metagenome</name>
    <dbReference type="NCBI Taxonomy" id="412755"/>
    <lineage>
        <taxon>unclassified sequences</taxon>
        <taxon>metagenomes</taxon>
        <taxon>ecological metagenomes</taxon>
    </lineage>
</organism>